<reference evidence="1" key="3">
    <citation type="submission" date="2016-12" db="EMBL/GenBank/DDBJ databases">
        <title>Annotation of the draft genome assembly of Crocosphaera watsonii WH 8501.</title>
        <authorList>
            <consortium name="US DOE Joint Genome Institute (JGI-ORNL)"/>
            <person name="Larimer F."/>
            <person name="Land M."/>
        </authorList>
    </citation>
    <scope>NUCLEOTIDE SEQUENCE</scope>
    <source>
        <strain evidence="1">WH 8501</strain>
    </source>
</reference>
<protein>
    <submittedName>
        <fullName evidence="1">Glycosyl hydrolase, BNR repeat</fullName>
    </submittedName>
</protein>
<dbReference type="Gene3D" id="2.130.10.10">
    <property type="entry name" value="YVTN repeat-like/Quinoprotein amine dehydrogenase"/>
    <property type="match status" value="2"/>
</dbReference>
<dbReference type="AlphaFoldDB" id="Q4BYL4"/>
<keyword evidence="2" id="KW-1185">Reference proteome</keyword>
<reference evidence="1" key="1">
    <citation type="submission" date="2004-02" db="EMBL/GenBank/DDBJ databases">
        <authorList>
            <consortium name="DOE Joint Genome Institute"/>
        </authorList>
    </citation>
    <scope>NUCLEOTIDE SEQUENCE [LARGE SCALE GENOMIC DNA]</scope>
    <source>
        <strain evidence="1">WH 8501</strain>
    </source>
</reference>
<sequence>MAHFWGGRGTCVVGHPTDKQVFYHGHSSGGLWKTEDAGQYWIPVGDGQFNMGSVGAIAISEQNPDIMYVGLGEPQIRNSASWGDGIYKTTDGGATWQHIGLKEARHIAKIRLHPDNPDVVYVASMGHGFGPNKKKGVFRSQDGGQTWENVLFKSENTGCIDLIVNPSDPNVIFAAMYEFERKTWGAKTGGPESGLWRSLDGGDTWEDISGNTGMPAGQMGRIGIAMSQADPNRVYGLIDSETKAGLYRSDDLGVNWSFVSNPDSALQNVV</sequence>
<dbReference type="GO" id="GO:0010411">
    <property type="term" value="P:xyloglucan metabolic process"/>
    <property type="evidence" value="ECO:0007669"/>
    <property type="project" value="TreeGrafter"/>
</dbReference>
<dbReference type="SUPFAM" id="SSF110296">
    <property type="entry name" value="Oligoxyloglucan reducing end-specific cellobiohydrolase"/>
    <property type="match status" value="1"/>
</dbReference>
<reference evidence="1" key="2">
    <citation type="submission" date="2005-06" db="EMBL/GenBank/DDBJ databases">
        <title>Sequencing of the draft genome and assembly of Crocosphaera watsonii WH 8501.</title>
        <authorList>
            <consortium name="US DOE Joint Genome Institute (JGI-PGF)"/>
            <person name="Copeland A."/>
            <person name="Lucas S."/>
            <person name="Lapidus A."/>
            <person name="Barry K."/>
            <person name="Detter C."/>
            <person name="Glavina T."/>
            <person name="Hammon N."/>
            <person name="Israni S."/>
            <person name="Pitluck S."/>
            <person name="Richardson P."/>
        </authorList>
    </citation>
    <scope>NUCLEOTIDE SEQUENCE [LARGE SCALE GENOMIC DNA]</scope>
    <source>
        <strain evidence="1">WH 8501</strain>
    </source>
</reference>
<dbReference type="PANTHER" id="PTHR43739:SF5">
    <property type="entry name" value="EXO-ALPHA-SIALIDASE"/>
    <property type="match status" value="1"/>
</dbReference>
<organism evidence="1 2">
    <name type="scientific">Crocosphaera watsonii WH 8501</name>
    <dbReference type="NCBI Taxonomy" id="165597"/>
    <lineage>
        <taxon>Bacteria</taxon>
        <taxon>Bacillati</taxon>
        <taxon>Cyanobacteriota</taxon>
        <taxon>Cyanophyceae</taxon>
        <taxon>Oscillatoriophycideae</taxon>
        <taxon>Chroococcales</taxon>
        <taxon>Aphanothecaceae</taxon>
        <taxon>Crocosphaera</taxon>
    </lineage>
</organism>
<name>Q4BYL4_CROWT</name>
<dbReference type="PANTHER" id="PTHR43739">
    <property type="entry name" value="XYLOGLUCANASE (EUROFUNG)"/>
    <property type="match status" value="1"/>
</dbReference>
<dbReference type="InterPro" id="IPR052025">
    <property type="entry name" value="Xyloglucanase_GH74"/>
</dbReference>
<dbReference type="InterPro" id="IPR015943">
    <property type="entry name" value="WD40/YVTN_repeat-like_dom_sf"/>
</dbReference>
<evidence type="ECO:0000313" key="1">
    <source>
        <dbReference type="EMBL" id="EAM48995.1"/>
    </source>
</evidence>
<dbReference type="Pfam" id="PF02012">
    <property type="entry name" value="BNR"/>
    <property type="match status" value="1"/>
</dbReference>
<comment type="caution">
    <text evidence="1">The sequence shown here is derived from an EMBL/GenBank/DDBJ whole genome shotgun (WGS) entry which is preliminary data.</text>
</comment>
<dbReference type="EMBL" id="AADV02000100">
    <property type="protein sequence ID" value="EAM48995.1"/>
    <property type="molecule type" value="Genomic_DNA"/>
</dbReference>
<gene>
    <name evidence="1" type="ORF">CwatDRAFT_1675</name>
</gene>
<dbReference type="InterPro" id="IPR002860">
    <property type="entry name" value="BNR_rpt"/>
</dbReference>
<dbReference type="OrthoDB" id="9757947at2"/>
<keyword evidence="1" id="KW-0378">Hydrolase</keyword>
<dbReference type="Proteomes" id="UP000003922">
    <property type="component" value="Unassembled WGS sequence"/>
</dbReference>
<proteinExistence type="predicted"/>
<dbReference type="KEGG" id="cwa:CwatDRAFT_1675"/>
<accession>Q4BYL4</accession>
<evidence type="ECO:0000313" key="2">
    <source>
        <dbReference type="Proteomes" id="UP000003922"/>
    </source>
</evidence>
<dbReference type="GO" id="GO:0016787">
    <property type="term" value="F:hydrolase activity"/>
    <property type="evidence" value="ECO:0007669"/>
    <property type="project" value="UniProtKB-KW"/>
</dbReference>
<dbReference type="RefSeq" id="WP_007307264.1">
    <property type="nucleotide sequence ID" value="NZ_AADV02000100.1"/>
</dbReference>
<dbReference type="CDD" id="cd15482">
    <property type="entry name" value="Sialidase_non-viral"/>
    <property type="match status" value="2"/>
</dbReference>